<gene>
    <name evidence="1" type="ORF">ALP51_02146</name>
</gene>
<organism evidence="1 2">
    <name type="scientific">Pseudomonas savastanoi</name>
    <name type="common">Pseudomonas syringae pv. savastanoi</name>
    <dbReference type="NCBI Taxonomy" id="29438"/>
    <lineage>
        <taxon>Bacteria</taxon>
        <taxon>Pseudomonadati</taxon>
        <taxon>Pseudomonadota</taxon>
        <taxon>Gammaproteobacteria</taxon>
        <taxon>Pseudomonadales</taxon>
        <taxon>Pseudomonadaceae</taxon>
        <taxon>Pseudomonas</taxon>
    </lineage>
</organism>
<dbReference type="EMBL" id="RBTE01000203">
    <property type="protein sequence ID" value="RMT30008.1"/>
    <property type="molecule type" value="Genomic_DNA"/>
</dbReference>
<comment type="caution">
    <text evidence="1">The sequence shown here is derived from an EMBL/GenBank/DDBJ whole genome shotgun (WGS) entry which is preliminary data.</text>
</comment>
<name>A0A3M5K359_PSESS</name>
<sequence>IANRSAGPARGWLAHYTAAQRHHCSSNARRERPNGTLAGRATEAALLEERILAQISASVRRSGARAKGRIASVNNALTAKNDGPVQLNRDNDYIQMD</sequence>
<dbReference type="AlphaFoldDB" id="A0A3M5K359"/>
<dbReference type="Proteomes" id="UP000278180">
    <property type="component" value="Unassembled WGS sequence"/>
</dbReference>
<evidence type="ECO:0000313" key="2">
    <source>
        <dbReference type="Proteomes" id="UP000278180"/>
    </source>
</evidence>
<proteinExistence type="predicted"/>
<reference evidence="1 2" key="1">
    <citation type="submission" date="2018-08" db="EMBL/GenBank/DDBJ databases">
        <title>Recombination of ecologically and evolutionarily significant loci maintains genetic cohesion in the Pseudomonas syringae species complex.</title>
        <authorList>
            <person name="Dillon M."/>
            <person name="Thakur S."/>
            <person name="Almeida R.N.D."/>
            <person name="Weir B.S."/>
            <person name="Guttman D.S."/>
        </authorList>
    </citation>
    <scope>NUCLEOTIDE SEQUENCE [LARGE SCALE GENOMIC DNA]</scope>
    <source>
        <strain evidence="1 2">ICMP 13684</strain>
    </source>
</reference>
<accession>A0A3M5K359</accession>
<evidence type="ECO:0000313" key="1">
    <source>
        <dbReference type="EMBL" id="RMT30008.1"/>
    </source>
</evidence>
<feature type="non-terminal residue" evidence="1">
    <location>
        <position position="1"/>
    </location>
</feature>
<protein>
    <submittedName>
        <fullName evidence="1">Uncharacterized protein</fullName>
    </submittedName>
</protein>